<proteinExistence type="predicted"/>
<reference evidence="2" key="1">
    <citation type="submission" date="2022-08" db="EMBL/GenBank/DDBJ databases">
        <title>Genome sequencing of akame (Lates japonicus).</title>
        <authorList>
            <person name="Hashiguchi Y."/>
            <person name="Takahashi H."/>
        </authorList>
    </citation>
    <scope>NUCLEOTIDE SEQUENCE</scope>
    <source>
        <strain evidence="2">Kochi</strain>
    </source>
</reference>
<feature type="compositionally biased region" description="Polar residues" evidence="1">
    <location>
        <begin position="8"/>
        <end position="17"/>
    </location>
</feature>
<feature type="region of interest" description="Disordered" evidence="1">
    <location>
        <begin position="1"/>
        <end position="47"/>
    </location>
</feature>
<dbReference type="EMBL" id="BRZM01002112">
    <property type="protein sequence ID" value="GLD74274.1"/>
    <property type="molecule type" value="Genomic_DNA"/>
</dbReference>
<comment type="caution">
    <text evidence="2">The sequence shown here is derived from an EMBL/GenBank/DDBJ whole genome shotgun (WGS) entry which is preliminary data.</text>
</comment>
<sequence length="116" mass="12152">MLPGVTQPPVSMSQSLAVSVPDSDSKPAVDYMAMTPNNSVSPPQQIRPPPAWPRCMIIYPQYSCSPDQRGGLSGGAWVGSGSADSRAGSDYMNMSPISARSVNGSPPPPDHTGHLE</sequence>
<dbReference type="Proteomes" id="UP001279410">
    <property type="component" value="Unassembled WGS sequence"/>
</dbReference>
<keyword evidence="3" id="KW-1185">Reference proteome</keyword>
<organism evidence="2 3">
    <name type="scientific">Lates japonicus</name>
    <name type="common">Japanese lates</name>
    <dbReference type="NCBI Taxonomy" id="270547"/>
    <lineage>
        <taxon>Eukaryota</taxon>
        <taxon>Metazoa</taxon>
        <taxon>Chordata</taxon>
        <taxon>Craniata</taxon>
        <taxon>Vertebrata</taxon>
        <taxon>Euteleostomi</taxon>
        <taxon>Actinopterygii</taxon>
        <taxon>Neopterygii</taxon>
        <taxon>Teleostei</taxon>
        <taxon>Neoteleostei</taxon>
        <taxon>Acanthomorphata</taxon>
        <taxon>Carangaria</taxon>
        <taxon>Carangaria incertae sedis</taxon>
        <taxon>Centropomidae</taxon>
        <taxon>Lates</taxon>
    </lineage>
</organism>
<accession>A0AAD3NLN9</accession>
<gene>
    <name evidence="2" type="ORF">AKAME5_002560300</name>
</gene>
<name>A0AAD3NLN9_LATJO</name>
<feature type="compositionally biased region" description="Polar residues" evidence="1">
    <location>
        <begin position="95"/>
        <end position="104"/>
    </location>
</feature>
<keyword evidence="2" id="KW-0675">Receptor</keyword>
<evidence type="ECO:0000313" key="2">
    <source>
        <dbReference type="EMBL" id="GLD74274.1"/>
    </source>
</evidence>
<feature type="region of interest" description="Disordered" evidence="1">
    <location>
        <begin position="69"/>
        <end position="116"/>
    </location>
</feature>
<feature type="compositionally biased region" description="Low complexity" evidence="1">
    <location>
        <begin position="79"/>
        <end position="90"/>
    </location>
</feature>
<dbReference type="AlphaFoldDB" id="A0AAD3NLN9"/>
<evidence type="ECO:0000313" key="3">
    <source>
        <dbReference type="Proteomes" id="UP001279410"/>
    </source>
</evidence>
<evidence type="ECO:0000256" key="1">
    <source>
        <dbReference type="SAM" id="MobiDB-lite"/>
    </source>
</evidence>
<protein>
    <submittedName>
        <fullName evidence="2">Insulin receptor substrate 1-B-like protein</fullName>
    </submittedName>
</protein>